<keyword evidence="1" id="KW-0732">Signal</keyword>
<dbReference type="InterPro" id="IPR012300">
    <property type="entry name" value="Pept_M6_InhA"/>
</dbReference>
<proteinExistence type="predicted"/>
<dbReference type="SUPFAM" id="SSF55486">
    <property type="entry name" value="Metalloproteases ('zincins'), catalytic domain"/>
    <property type="match status" value="1"/>
</dbReference>
<reference evidence="4 5" key="1">
    <citation type="submission" date="2023-07" db="EMBL/GenBank/DDBJ databases">
        <title>Sequencing the genomes of 1000 actinobacteria strains.</title>
        <authorList>
            <person name="Klenk H.-P."/>
        </authorList>
    </citation>
    <scope>NUCLEOTIDE SEQUENCE [LARGE SCALE GENOMIC DNA]</scope>
    <source>
        <strain evidence="4 5">DSM 44388</strain>
    </source>
</reference>
<evidence type="ECO:0000259" key="3">
    <source>
        <dbReference type="Pfam" id="PF20774"/>
    </source>
</evidence>
<feature type="signal peptide" evidence="1">
    <location>
        <begin position="1"/>
        <end position="27"/>
    </location>
</feature>
<organism evidence="4 5">
    <name type="scientific">Kineosporia succinea</name>
    <dbReference type="NCBI Taxonomy" id="84632"/>
    <lineage>
        <taxon>Bacteria</taxon>
        <taxon>Bacillati</taxon>
        <taxon>Actinomycetota</taxon>
        <taxon>Actinomycetes</taxon>
        <taxon>Kineosporiales</taxon>
        <taxon>Kineosporiaceae</taxon>
        <taxon>Kineosporia</taxon>
    </lineage>
</organism>
<feature type="chain" id="PRO_5046784506" evidence="1">
    <location>
        <begin position="28"/>
        <end position="775"/>
    </location>
</feature>
<name>A0ABT9P6K3_9ACTN</name>
<sequence>MRKALLGLATLSLTAGAGLMLPMNASAVSNVQAAAEAPVQGTDELLSPMEEKARALRQEALTDVLNGDAKVLSRNGSQVVKLQGTTDDRYVELSRERTDRIFVVLAEFGDQRHPSYPDQDTNPATPGPTVFDGPLHNAIPEPAKTDNSTIWQADYDREHYEDLYFGDGESLKTYYETQSSGRYSVDGAVTDWVKVPYNEARYGRSGGYPCSGNVCSNSGVLISDALTAWVTQQKAAGRTEAQITADLKAFDQWDRYDFDGDGDFNEPDGYIDHFQIVHAGGDEADGDPHQGEDAIWSHRSYVNSGQAGSTGPAGNKLGGTQVGATGLWVGDYTMQPENGGLSVFAHEYGHDLGLPDDYDIAGGVGNAVEHWSLMGQSRLSAEGEALGTRPGDIGAWQKLQLGWLDYETVVAGTDEDTTIDLGPEEFNTSKPQAAVVVLPKKKVTDELVPPASGDYEWWSGTGNGRDFMLARSVALPAGAPQLSFQASWNIEDCGPDACDYAYVEVDDGSGFQAVPGSITTASEGNAIDGVSDGWQPAVFDLSAYAGTTVDLRFRYATDPAVEGQDPSAPAGLFLDDITVDGVFTDGAETLDSAWTAAGFTRTTGTVTTEYDNYYIAGHRSYTSFDTYLKTGPYNFSKLATNPDWVEHYPYQEGLLISYWDTSQSDNNVSVHPGEGRNLYVDAHPQTLYRSDGVPFRTRIQIYDAPFGLEKTDSITLHYDKVKTKVKKLPGNPVFDDTQNWFDPVQLDHGVKVRDAGVRIEVTKQKKDSMTIRVTS</sequence>
<feature type="domain" description="Peptidase M6-like" evidence="2">
    <location>
        <begin position="89"/>
        <end position="398"/>
    </location>
</feature>
<feature type="domain" description="Immune inhibitor A-like metallopeptidase VEG" evidence="3">
    <location>
        <begin position="608"/>
        <end position="772"/>
    </location>
</feature>
<dbReference type="Pfam" id="PF05547">
    <property type="entry name" value="Peptidase_M6"/>
    <property type="match status" value="1"/>
</dbReference>
<evidence type="ECO:0000313" key="5">
    <source>
        <dbReference type="Proteomes" id="UP001235712"/>
    </source>
</evidence>
<dbReference type="InterPro" id="IPR008757">
    <property type="entry name" value="Peptidase_M6-like_domain"/>
</dbReference>
<dbReference type="GO" id="GO:0016787">
    <property type="term" value="F:hydrolase activity"/>
    <property type="evidence" value="ECO:0007669"/>
    <property type="project" value="UniProtKB-KW"/>
</dbReference>
<dbReference type="RefSeq" id="WP_307244355.1">
    <property type="nucleotide sequence ID" value="NZ_JAUSQZ010000001.1"/>
</dbReference>
<evidence type="ECO:0000259" key="2">
    <source>
        <dbReference type="Pfam" id="PF05547"/>
    </source>
</evidence>
<evidence type="ECO:0000313" key="4">
    <source>
        <dbReference type="EMBL" id="MDP9827820.1"/>
    </source>
</evidence>
<accession>A0ABT9P6K3</accession>
<dbReference type="EC" id="3.4.24.-" evidence="4"/>
<dbReference type="Pfam" id="PF20773">
    <property type="entry name" value="InhA-like_MAM"/>
    <property type="match status" value="1"/>
</dbReference>
<dbReference type="EMBL" id="JAUSQZ010000001">
    <property type="protein sequence ID" value="MDP9827820.1"/>
    <property type="molecule type" value="Genomic_DNA"/>
</dbReference>
<dbReference type="Proteomes" id="UP001235712">
    <property type="component" value="Unassembled WGS sequence"/>
</dbReference>
<dbReference type="Pfam" id="PF20774">
    <property type="entry name" value="InhA-like_VEG"/>
    <property type="match status" value="1"/>
</dbReference>
<dbReference type="PANTHER" id="PTHR41775:SF1">
    <property type="entry name" value="PEPTIDASE M6-LIKE DOMAIN-CONTAINING PROTEIN"/>
    <property type="match status" value="1"/>
</dbReference>
<keyword evidence="4" id="KW-0378">Hydrolase</keyword>
<protein>
    <submittedName>
        <fullName evidence="4">Immune inhibitor A</fullName>
        <ecNumber evidence="4">3.4.24.-</ecNumber>
    </submittedName>
</protein>
<dbReference type="InterPro" id="IPR048665">
    <property type="entry name" value="InhA-like_VEG"/>
</dbReference>
<dbReference type="PANTHER" id="PTHR41775">
    <property type="entry name" value="SECRETED PROTEIN-RELATED"/>
    <property type="match status" value="1"/>
</dbReference>
<gene>
    <name evidence="4" type="ORF">J2S57_003569</name>
</gene>
<dbReference type="PIRSF" id="PIRSF007519">
    <property type="entry name" value="Protease_InhA"/>
    <property type="match status" value="1"/>
</dbReference>
<dbReference type="NCBIfam" id="TIGR03296">
    <property type="entry name" value="M6dom_TIGR03296"/>
    <property type="match status" value="1"/>
</dbReference>
<evidence type="ECO:0000256" key="1">
    <source>
        <dbReference type="SAM" id="SignalP"/>
    </source>
</evidence>
<keyword evidence="5" id="KW-1185">Reference proteome</keyword>
<comment type="caution">
    <text evidence="4">The sequence shown here is derived from an EMBL/GenBank/DDBJ whole genome shotgun (WGS) entry which is preliminary data.</text>
</comment>